<dbReference type="Pfam" id="PF00144">
    <property type="entry name" value="Beta-lactamase"/>
    <property type="match status" value="1"/>
</dbReference>
<organism evidence="3">
    <name type="scientific">uncultured Nocardioidaceae bacterium</name>
    <dbReference type="NCBI Taxonomy" id="253824"/>
    <lineage>
        <taxon>Bacteria</taxon>
        <taxon>Bacillati</taxon>
        <taxon>Actinomycetota</taxon>
        <taxon>Actinomycetes</taxon>
        <taxon>Propionibacteriales</taxon>
        <taxon>Nocardioidaceae</taxon>
        <taxon>environmental samples</taxon>
    </lineage>
</organism>
<dbReference type="Gene3D" id="3.40.710.10">
    <property type="entry name" value="DD-peptidase/beta-lactamase superfamily"/>
    <property type="match status" value="1"/>
</dbReference>
<dbReference type="EMBL" id="CADCUD010000173">
    <property type="protein sequence ID" value="CAA9350595.1"/>
    <property type="molecule type" value="Genomic_DNA"/>
</dbReference>
<feature type="domain" description="Beta-lactamase-related" evidence="2">
    <location>
        <begin position="56"/>
        <end position="331"/>
    </location>
</feature>
<dbReference type="InterPro" id="IPR001466">
    <property type="entry name" value="Beta-lactam-related"/>
</dbReference>
<dbReference type="PANTHER" id="PTHR43283">
    <property type="entry name" value="BETA-LACTAMASE-RELATED"/>
    <property type="match status" value="1"/>
</dbReference>
<proteinExistence type="predicted"/>
<evidence type="ECO:0000256" key="1">
    <source>
        <dbReference type="SAM" id="MobiDB-lite"/>
    </source>
</evidence>
<dbReference type="InterPro" id="IPR050789">
    <property type="entry name" value="Diverse_Enzym_Activities"/>
</dbReference>
<dbReference type="InterPro" id="IPR012338">
    <property type="entry name" value="Beta-lactam/transpept-like"/>
</dbReference>
<sequence>MLLVAGCPSSSPAPEESDQTVGSEHVDSEVGSDASLAAEVDDLVAADGEKYGNVRAVLVVQRGKTLVDNYYESQPTDRRTVFSVTKSVVATLVGIAEHEGLLQLDQTLAQLLPAQRGAMTPDVAAVTLEELLTMTAGFDNSPVFASAPNSVEYILGQGIDTQLRGSFAYSDASAHLVAAILTKATGQTLLDYARRHLFDPLDIDTRPAETPIADSPPHYRSNAFAWPTDAQGVHHGWSLLRMTAGDLVKLGQVYLDHGRWDGKQVVPRTWVEKATTPQVRVERHVGYGYLWYTPRGPHSIGYAALGHAGQVIAILPDERTVIVAISDMATEQHPFPVDSGELALDLARIVAY</sequence>
<accession>A0A6J4M5S3</accession>
<evidence type="ECO:0000259" key="2">
    <source>
        <dbReference type="Pfam" id="PF00144"/>
    </source>
</evidence>
<dbReference type="SUPFAM" id="SSF56601">
    <property type="entry name" value="beta-lactamase/transpeptidase-like"/>
    <property type="match status" value="1"/>
</dbReference>
<name>A0A6J4M5S3_9ACTN</name>
<dbReference type="AlphaFoldDB" id="A0A6J4M5S3"/>
<protein>
    <recommendedName>
        <fullName evidence="2">Beta-lactamase-related domain-containing protein</fullName>
    </recommendedName>
</protein>
<gene>
    <name evidence="3" type="ORF">AVDCRST_MAG46-2569</name>
</gene>
<evidence type="ECO:0000313" key="3">
    <source>
        <dbReference type="EMBL" id="CAA9350595.1"/>
    </source>
</evidence>
<dbReference type="PANTHER" id="PTHR43283:SF7">
    <property type="entry name" value="BETA-LACTAMASE-RELATED DOMAIN-CONTAINING PROTEIN"/>
    <property type="match status" value="1"/>
</dbReference>
<reference evidence="3" key="1">
    <citation type="submission" date="2020-02" db="EMBL/GenBank/DDBJ databases">
        <authorList>
            <person name="Meier V. D."/>
        </authorList>
    </citation>
    <scope>NUCLEOTIDE SEQUENCE</scope>
    <source>
        <strain evidence="3">AVDCRST_MAG46</strain>
    </source>
</reference>
<feature type="region of interest" description="Disordered" evidence="1">
    <location>
        <begin position="1"/>
        <end position="31"/>
    </location>
</feature>